<dbReference type="EMBL" id="JAHMHS010000001">
    <property type="protein sequence ID" value="KAK1731704.1"/>
    <property type="molecule type" value="Genomic_DNA"/>
</dbReference>
<keyword evidence="1" id="KW-1133">Transmembrane helix</keyword>
<evidence type="ECO:0000313" key="3">
    <source>
        <dbReference type="Proteomes" id="UP001244207"/>
    </source>
</evidence>
<keyword evidence="1" id="KW-0472">Membrane</keyword>
<keyword evidence="1" id="KW-0812">Transmembrane</keyword>
<organism evidence="2 3">
    <name type="scientific">Glomerella acutata</name>
    <name type="common">Colletotrichum acutatum</name>
    <dbReference type="NCBI Taxonomy" id="27357"/>
    <lineage>
        <taxon>Eukaryota</taxon>
        <taxon>Fungi</taxon>
        <taxon>Dikarya</taxon>
        <taxon>Ascomycota</taxon>
        <taxon>Pezizomycotina</taxon>
        <taxon>Sordariomycetes</taxon>
        <taxon>Hypocreomycetidae</taxon>
        <taxon>Glomerellales</taxon>
        <taxon>Glomerellaceae</taxon>
        <taxon>Colletotrichum</taxon>
        <taxon>Colletotrichum acutatum species complex</taxon>
    </lineage>
</organism>
<dbReference type="RefSeq" id="XP_060371759.1">
    <property type="nucleotide sequence ID" value="XM_060501258.1"/>
</dbReference>
<gene>
    <name evidence="2" type="ORF">BDZ83DRAFT_1376</name>
</gene>
<dbReference type="GeneID" id="85385157"/>
<feature type="transmembrane region" description="Helical" evidence="1">
    <location>
        <begin position="67"/>
        <end position="91"/>
    </location>
</feature>
<proteinExistence type="predicted"/>
<feature type="transmembrane region" description="Helical" evidence="1">
    <location>
        <begin position="128"/>
        <end position="147"/>
    </location>
</feature>
<accession>A0AAD8XQJ4</accession>
<dbReference type="Proteomes" id="UP001244207">
    <property type="component" value="Unassembled WGS sequence"/>
</dbReference>
<reference evidence="2" key="1">
    <citation type="submission" date="2021-12" db="EMBL/GenBank/DDBJ databases">
        <title>Comparative genomics, transcriptomics and evolutionary studies reveal genomic signatures of adaptation to plant cell wall in hemibiotrophic fungi.</title>
        <authorList>
            <consortium name="DOE Joint Genome Institute"/>
            <person name="Baroncelli R."/>
            <person name="Diaz J.F."/>
            <person name="Benocci T."/>
            <person name="Peng M."/>
            <person name="Battaglia E."/>
            <person name="Haridas S."/>
            <person name="Andreopoulos W."/>
            <person name="Labutti K."/>
            <person name="Pangilinan J."/>
            <person name="Floch G.L."/>
            <person name="Makela M.R."/>
            <person name="Henrissat B."/>
            <person name="Grigoriev I.V."/>
            <person name="Crouch J.A."/>
            <person name="De Vries R.P."/>
            <person name="Sukno S.A."/>
            <person name="Thon M.R."/>
        </authorList>
    </citation>
    <scope>NUCLEOTIDE SEQUENCE</scope>
    <source>
        <strain evidence="2">CBS 112980</strain>
    </source>
</reference>
<sequence length="157" mass="17510">MRYCMCVCGFSSSRTPRYDPRLHGRAKVCEYLPCSLILRPERSGLASRNYSVPSGNRNSMLVRGCAMFMRLVTTVEWCVISSYMTSLVRLVGVENLEGGLKAHTSTRLWFGRRLPRCSPEDDELRNEYGSGLIVVTLCGSGGVLLLISSLEHRPCAL</sequence>
<comment type="caution">
    <text evidence="2">The sequence shown here is derived from an EMBL/GenBank/DDBJ whole genome shotgun (WGS) entry which is preliminary data.</text>
</comment>
<dbReference type="AlphaFoldDB" id="A0AAD8XQJ4"/>
<name>A0AAD8XQJ4_GLOAC</name>
<keyword evidence="3" id="KW-1185">Reference proteome</keyword>
<evidence type="ECO:0000313" key="2">
    <source>
        <dbReference type="EMBL" id="KAK1731704.1"/>
    </source>
</evidence>
<protein>
    <submittedName>
        <fullName evidence="2">Uncharacterized protein</fullName>
    </submittedName>
</protein>
<evidence type="ECO:0000256" key="1">
    <source>
        <dbReference type="SAM" id="Phobius"/>
    </source>
</evidence>